<sequence length="159" mass="18428">MNTTIRDNDKLARESNTQIMHGPQVERMMQQQTTLSAQSIDVCENGCELYNLEDEATECQYCSHDRFDTRNSNKPFQTMKIMSIGDIISRLIANPVTREELRYRHIIWMLTTTTTSSQLMKWIELLSEMYSMLTTTNGLETRFSPKSTILEHAFKTMGS</sequence>
<proteinExistence type="predicted"/>
<accession>A0A0B7NJ91</accession>
<name>A0A0B7NJ91_9FUNG</name>
<dbReference type="OrthoDB" id="2289345at2759"/>
<gene>
    <name evidence="1" type="primary">PARPA_09203.1 scaffold 35785</name>
</gene>
<reference evidence="1 2" key="1">
    <citation type="submission" date="2014-09" db="EMBL/GenBank/DDBJ databases">
        <authorList>
            <person name="Ellenberger Sabrina"/>
        </authorList>
    </citation>
    <scope>NUCLEOTIDE SEQUENCE [LARGE SCALE GENOMIC DNA]</scope>
    <source>
        <strain evidence="1 2">CBS 412.66</strain>
    </source>
</reference>
<dbReference type="EMBL" id="LN731819">
    <property type="protein sequence ID" value="CEP15008.1"/>
    <property type="molecule type" value="Genomic_DNA"/>
</dbReference>
<dbReference type="STRING" id="35722.A0A0B7NJ91"/>
<dbReference type="Proteomes" id="UP000054107">
    <property type="component" value="Unassembled WGS sequence"/>
</dbReference>
<evidence type="ECO:0000313" key="1">
    <source>
        <dbReference type="EMBL" id="CEP15008.1"/>
    </source>
</evidence>
<keyword evidence="2" id="KW-1185">Reference proteome</keyword>
<evidence type="ECO:0000313" key="2">
    <source>
        <dbReference type="Proteomes" id="UP000054107"/>
    </source>
</evidence>
<dbReference type="AlphaFoldDB" id="A0A0B7NJ91"/>
<organism evidence="1 2">
    <name type="scientific">Parasitella parasitica</name>
    <dbReference type="NCBI Taxonomy" id="35722"/>
    <lineage>
        <taxon>Eukaryota</taxon>
        <taxon>Fungi</taxon>
        <taxon>Fungi incertae sedis</taxon>
        <taxon>Mucoromycota</taxon>
        <taxon>Mucoromycotina</taxon>
        <taxon>Mucoromycetes</taxon>
        <taxon>Mucorales</taxon>
        <taxon>Mucorineae</taxon>
        <taxon>Mucoraceae</taxon>
        <taxon>Parasitella</taxon>
    </lineage>
</organism>
<protein>
    <submittedName>
        <fullName evidence="1">Uncharacterized protein</fullName>
    </submittedName>
</protein>